<sequence length="169" mass="18497">ADGQRLASGSRDGTVKIWDPVWGRCLQTLESHSSLVSSVAFSSNRLGTHEYGLGACKTCVICNGRNVLWLPPEYHPTCSAVQGRMVARHPTERGRQLLGLGQREPPRSAESRPTSPYSRGSYPAYQPPRTAPPRSKPIPPARQPEPPHRTASNMSQLLRPSPVVVDINV</sequence>
<feature type="non-terminal residue" evidence="9">
    <location>
        <position position="1"/>
    </location>
</feature>
<keyword evidence="1 7" id="KW-0853">WD repeat</keyword>
<comment type="similarity">
    <text evidence="4">Belongs to the WD repeat MDV1/CAF4 family.</text>
</comment>
<evidence type="ECO:0000256" key="7">
    <source>
        <dbReference type="PROSITE-ProRule" id="PRU00221"/>
    </source>
</evidence>
<evidence type="ECO:0000256" key="8">
    <source>
        <dbReference type="SAM" id="MobiDB-lite"/>
    </source>
</evidence>
<name>A0AA40K708_9PEZI</name>
<dbReference type="PANTHER" id="PTHR22847:SF637">
    <property type="entry name" value="WD REPEAT DOMAIN 5B"/>
    <property type="match status" value="1"/>
</dbReference>
<comment type="caution">
    <text evidence="9">The sequence shown here is derived from an EMBL/GenBank/DDBJ whole genome shotgun (WGS) entry which is preliminary data.</text>
</comment>
<dbReference type="InterPro" id="IPR001680">
    <property type="entry name" value="WD40_rpt"/>
</dbReference>
<evidence type="ECO:0000256" key="1">
    <source>
        <dbReference type="ARBA" id="ARBA00022574"/>
    </source>
</evidence>
<dbReference type="Proteomes" id="UP001172159">
    <property type="component" value="Unassembled WGS sequence"/>
</dbReference>
<dbReference type="AlphaFoldDB" id="A0AA40K708"/>
<dbReference type="Pfam" id="PF00400">
    <property type="entry name" value="WD40"/>
    <property type="match status" value="2"/>
</dbReference>
<dbReference type="PANTHER" id="PTHR22847">
    <property type="entry name" value="WD40 REPEAT PROTEIN"/>
    <property type="match status" value="1"/>
</dbReference>
<feature type="region of interest" description="Disordered" evidence="8">
    <location>
        <begin position="89"/>
        <end position="169"/>
    </location>
</feature>
<dbReference type="PROSITE" id="PS50294">
    <property type="entry name" value="WD_REPEATS_REGION"/>
    <property type="match status" value="1"/>
</dbReference>
<evidence type="ECO:0000256" key="2">
    <source>
        <dbReference type="ARBA" id="ARBA00022737"/>
    </source>
</evidence>
<dbReference type="InterPro" id="IPR015943">
    <property type="entry name" value="WD40/YVTN_repeat-like_dom_sf"/>
</dbReference>
<evidence type="ECO:0000256" key="4">
    <source>
        <dbReference type="ARBA" id="ARBA00038415"/>
    </source>
</evidence>
<dbReference type="GO" id="GO:1990234">
    <property type="term" value="C:transferase complex"/>
    <property type="evidence" value="ECO:0007669"/>
    <property type="project" value="UniProtKB-ARBA"/>
</dbReference>
<evidence type="ECO:0000313" key="9">
    <source>
        <dbReference type="EMBL" id="KAK0748366.1"/>
    </source>
</evidence>
<dbReference type="PROSITE" id="PS50082">
    <property type="entry name" value="WD_REPEATS_2"/>
    <property type="match status" value="1"/>
</dbReference>
<dbReference type="EMBL" id="JAUKTV010000001">
    <property type="protein sequence ID" value="KAK0748366.1"/>
    <property type="molecule type" value="Genomic_DNA"/>
</dbReference>
<keyword evidence="3" id="KW-0175">Coiled coil</keyword>
<evidence type="ECO:0000256" key="5">
    <source>
        <dbReference type="ARBA" id="ARBA00039789"/>
    </source>
</evidence>
<dbReference type="SUPFAM" id="SSF50978">
    <property type="entry name" value="WD40 repeat-like"/>
    <property type="match status" value="1"/>
</dbReference>
<proteinExistence type="inferred from homology"/>
<organism evidence="9 10">
    <name type="scientific">Apiosordaria backusii</name>
    <dbReference type="NCBI Taxonomy" id="314023"/>
    <lineage>
        <taxon>Eukaryota</taxon>
        <taxon>Fungi</taxon>
        <taxon>Dikarya</taxon>
        <taxon>Ascomycota</taxon>
        <taxon>Pezizomycotina</taxon>
        <taxon>Sordariomycetes</taxon>
        <taxon>Sordariomycetidae</taxon>
        <taxon>Sordariales</taxon>
        <taxon>Lasiosphaeriaceae</taxon>
        <taxon>Apiosordaria</taxon>
    </lineage>
</organism>
<gene>
    <name evidence="9" type="ORF">B0T21DRAFT_279765</name>
</gene>
<feature type="compositionally biased region" description="Pro residues" evidence="8">
    <location>
        <begin position="125"/>
        <end position="144"/>
    </location>
</feature>
<evidence type="ECO:0000256" key="3">
    <source>
        <dbReference type="ARBA" id="ARBA00023054"/>
    </source>
</evidence>
<protein>
    <recommendedName>
        <fullName evidence="5">Mitochondrial division protein 1</fullName>
    </recommendedName>
</protein>
<dbReference type="Gene3D" id="2.130.10.10">
    <property type="entry name" value="YVTN repeat-like/Quinoprotein amine dehydrogenase"/>
    <property type="match status" value="1"/>
</dbReference>
<keyword evidence="2" id="KW-0677">Repeat</keyword>
<keyword evidence="10" id="KW-1185">Reference proteome</keyword>
<comment type="function">
    <text evidence="6">Involved in mitochondrial fission. Acts as an adapter protein required to form mitochondrial fission complexes. Formation of these complexes is required to promote constriction and fission of the mitochondrial compartment at a late step in mitochondrial division.</text>
</comment>
<dbReference type="InterPro" id="IPR036322">
    <property type="entry name" value="WD40_repeat_dom_sf"/>
</dbReference>
<feature type="repeat" description="WD" evidence="7">
    <location>
        <begin position="1"/>
        <end position="19"/>
    </location>
</feature>
<reference evidence="9" key="1">
    <citation type="submission" date="2023-06" db="EMBL/GenBank/DDBJ databases">
        <title>Genome-scale phylogeny and comparative genomics of the fungal order Sordariales.</title>
        <authorList>
            <consortium name="Lawrence Berkeley National Laboratory"/>
            <person name="Hensen N."/>
            <person name="Bonometti L."/>
            <person name="Westerberg I."/>
            <person name="Brannstrom I.O."/>
            <person name="Guillou S."/>
            <person name="Cros-Aarteil S."/>
            <person name="Calhoun S."/>
            <person name="Haridas S."/>
            <person name="Kuo A."/>
            <person name="Mondo S."/>
            <person name="Pangilinan J."/>
            <person name="Riley R."/>
            <person name="Labutti K."/>
            <person name="Andreopoulos B."/>
            <person name="Lipzen A."/>
            <person name="Chen C."/>
            <person name="Yanf M."/>
            <person name="Daum C."/>
            <person name="Ng V."/>
            <person name="Clum A."/>
            <person name="Steindorff A."/>
            <person name="Ohm R."/>
            <person name="Martin F."/>
            <person name="Silar P."/>
            <person name="Natvig D."/>
            <person name="Lalanne C."/>
            <person name="Gautier V."/>
            <person name="Ament-Velasquez S.L."/>
            <person name="Kruys A."/>
            <person name="Hutchinson M.I."/>
            <person name="Powell A.J."/>
            <person name="Barry K."/>
            <person name="Miller A.N."/>
            <person name="Grigoriev I.V."/>
            <person name="Debuchy R."/>
            <person name="Gladieux P."/>
            <person name="Thoren M.H."/>
            <person name="Johannesson H."/>
        </authorList>
    </citation>
    <scope>NUCLEOTIDE SEQUENCE</scope>
    <source>
        <strain evidence="9">CBS 540.89</strain>
    </source>
</reference>
<evidence type="ECO:0000313" key="10">
    <source>
        <dbReference type="Proteomes" id="UP001172159"/>
    </source>
</evidence>
<accession>A0AA40K708</accession>
<evidence type="ECO:0000256" key="6">
    <source>
        <dbReference type="ARBA" id="ARBA00043913"/>
    </source>
</evidence>